<dbReference type="Pfam" id="PF20605">
    <property type="entry name" value="Antitox_RHH"/>
    <property type="match status" value="1"/>
</dbReference>
<feature type="domain" description="Antitoxin-like ribbon-helix-helix" evidence="2">
    <location>
        <begin position="17"/>
        <end position="55"/>
    </location>
</feature>
<keyword evidence="4" id="KW-1185">Reference proteome</keyword>
<reference evidence="3 4" key="1">
    <citation type="journal article" date="2016" name="Environ. Microbiol.">
        <title>New Methyloceanibacter diversity from North Sea sediments includes methanotroph containing solely the soluble methane monooxygenase.</title>
        <authorList>
            <person name="Vekeman B."/>
            <person name="Kerckhof F.M."/>
            <person name="Cremers G."/>
            <person name="de Vos P."/>
            <person name="Vandamme P."/>
            <person name="Boon N."/>
            <person name="Op den Camp H.J."/>
            <person name="Heylen K."/>
        </authorList>
    </citation>
    <scope>NUCLEOTIDE SEQUENCE [LARGE SCALE GENOMIC DNA]</scope>
    <source>
        <strain evidence="3 4">R-67175</strain>
    </source>
</reference>
<evidence type="ECO:0000256" key="1">
    <source>
        <dbReference type="SAM" id="MobiDB-lite"/>
    </source>
</evidence>
<evidence type="ECO:0000313" key="4">
    <source>
        <dbReference type="Proteomes" id="UP000094472"/>
    </source>
</evidence>
<protein>
    <recommendedName>
        <fullName evidence="2">Antitoxin-like ribbon-helix-helix domain-containing protein</fullName>
    </recommendedName>
</protein>
<dbReference type="OrthoDB" id="8129183at2"/>
<feature type="region of interest" description="Disordered" evidence="1">
    <location>
        <begin position="61"/>
        <end position="81"/>
    </location>
</feature>
<name>A0A1E3W6Q0_9HYPH</name>
<proteinExistence type="predicted"/>
<comment type="caution">
    <text evidence="3">The sequence shown here is derived from an EMBL/GenBank/DDBJ whole genome shotgun (WGS) entry which is preliminary data.</text>
</comment>
<accession>A0A1E3W6Q0</accession>
<gene>
    <name evidence="3" type="ORF">AUC69_06625</name>
</gene>
<dbReference type="RefSeq" id="WP_069440786.1">
    <property type="nucleotide sequence ID" value="NZ_LPWF01000006.1"/>
</dbReference>
<dbReference type="EMBL" id="LPWF01000006">
    <property type="protein sequence ID" value="ODS01515.1"/>
    <property type="molecule type" value="Genomic_DNA"/>
</dbReference>
<evidence type="ECO:0000313" key="3">
    <source>
        <dbReference type="EMBL" id="ODS01515.1"/>
    </source>
</evidence>
<evidence type="ECO:0000259" key="2">
    <source>
        <dbReference type="Pfam" id="PF20605"/>
    </source>
</evidence>
<organism evidence="3 4">
    <name type="scientific">Methyloceanibacter superfactus</name>
    <dbReference type="NCBI Taxonomy" id="1774969"/>
    <lineage>
        <taxon>Bacteria</taxon>
        <taxon>Pseudomonadati</taxon>
        <taxon>Pseudomonadota</taxon>
        <taxon>Alphaproteobacteria</taxon>
        <taxon>Hyphomicrobiales</taxon>
        <taxon>Hyphomicrobiaceae</taxon>
        <taxon>Methyloceanibacter</taxon>
    </lineage>
</organism>
<dbReference type="AlphaFoldDB" id="A0A1E3W6Q0"/>
<dbReference type="Proteomes" id="UP000094472">
    <property type="component" value="Unassembled WGS sequence"/>
</dbReference>
<dbReference type="InterPro" id="IPR046765">
    <property type="entry name" value="Antitox_RHH"/>
</dbReference>
<sequence>MSLPSQKADIRRKLIAFAPEIWQALELLALDSGRSVQSLADEAFLDLLRKYHRPTSLKEALRESARRLPANDDSPPKRHGT</sequence>